<dbReference type="OrthoDB" id="7158585at2"/>
<sequence length="311" mass="33368">MSEVSERLPRSTIYLIDLGLLVVAIAWGASYSLMQIIVHAGVGVPLFLMLRFLLAIPFMALGARKSIFNIKKGEVVSGVFFGALLYVILTFETLGVKYTTASNAGFLIVVSVVLVPFFERILGGRKQHSAVFMAGGISIVGCGLLCFGKGGFSGANSGDALILLAALVRGYQIYMFGRKSPGEKFSLTNITLIELVVVASLAAINVLVFGGFEASQFDGLTAELWAYIVFLSVFATAFAFIMQLYAAKVSSSTRVGLILSLEPFFAALFAVLIVKDSFNIVQMVGGVMIVAAALLGRWAEENRDALQKRSN</sequence>
<proteinExistence type="predicted"/>
<keyword evidence="4 6" id="KW-1133">Transmembrane helix</keyword>
<feature type="transmembrane region" description="Helical" evidence="6">
    <location>
        <begin position="224"/>
        <end position="245"/>
    </location>
</feature>
<dbReference type="PANTHER" id="PTHR42920:SF5">
    <property type="entry name" value="EAMA DOMAIN-CONTAINING PROTEIN"/>
    <property type="match status" value="1"/>
</dbReference>
<evidence type="ECO:0000313" key="11">
    <source>
        <dbReference type="Proteomes" id="UP000183126"/>
    </source>
</evidence>
<feature type="transmembrane region" description="Helical" evidence="6">
    <location>
        <begin position="130"/>
        <end position="152"/>
    </location>
</feature>
<dbReference type="EMBL" id="LT629760">
    <property type="protein sequence ID" value="SDR81346.1"/>
    <property type="molecule type" value="Genomic_DNA"/>
</dbReference>
<evidence type="ECO:0000256" key="5">
    <source>
        <dbReference type="ARBA" id="ARBA00023136"/>
    </source>
</evidence>
<dbReference type="InterPro" id="IPR051258">
    <property type="entry name" value="Diverse_Substrate_Transporter"/>
</dbReference>
<evidence type="ECO:0000313" key="10">
    <source>
        <dbReference type="Proteomes" id="UP000052019"/>
    </source>
</evidence>
<dbReference type="Proteomes" id="UP000052019">
    <property type="component" value="Unassembled WGS sequence"/>
</dbReference>
<keyword evidence="2" id="KW-1003">Cell membrane</keyword>
<dbReference type="Proteomes" id="UP000183126">
    <property type="component" value="Chromosome I"/>
</dbReference>
<keyword evidence="3 6" id="KW-0812">Transmembrane</keyword>
<feature type="domain" description="EamA" evidence="7">
    <location>
        <begin position="17"/>
        <end position="145"/>
    </location>
</feature>
<feature type="transmembrane region" description="Helical" evidence="6">
    <location>
        <begin position="75"/>
        <end position="94"/>
    </location>
</feature>
<name>A0A0R2ZEQ7_9PSED</name>
<protein>
    <submittedName>
        <fullName evidence="8">Drug/metabolite exporter family protein</fullName>
    </submittedName>
    <submittedName>
        <fullName evidence="9">Uncharacterized membrane protein</fullName>
    </submittedName>
</protein>
<dbReference type="PANTHER" id="PTHR42920">
    <property type="entry name" value="OS03G0707200 PROTEIN-RELATED"/>
    <property type="match status" value="1"/>
</dbReference>
<dbReference type="SUPFAM" id="SSF103481">
    <property type="entry name" value="Multidrug resistance efflux transporter EmrE"/>
    <property type="match status" value="2"/>
</dbReference>
<organism evidence="8 10">
    <name type="scientific">Pseudomonas trivialis</name>
    <dbReference type="NCBI Taxonomy" id="200450"/>
    <lineage>
        <taxon>Bacteria</taxon>
        <taxon>Pseudomonadati</taxon>
        <taxon>Pseudomonadota</taxon>
        <taxon>Gammaproteobacteria</taxon>
        <taxon>Pseudomonadales</taxon>
        <taxon>Pseudomonadaceae</taxon>
        <taxon>Pseudomonas</taxon>
    </lineage>
</organism>
<dbReference type="Pfam" id="PF00892">
    <property type="entry name" value="EamA"/>
    <property type="match status" value="2"/>
</dbReference>
<evidence type="ECO:0000256" key="4">
    <source>
        <dbReference type="ARBA" id="ARBA00022989"/>
    </source>
</evidence>
<dbReference type="EMBL" id="JYLK01000009">
    <property type="protein sequence ID" value="KRP59509.1"/>
    <property type="molecule type" value="Genomic_DNA"/>
</dbReference>
<dbReference type="AlphaFoldDB" id="A0A0R2ZEQ7"/>
<dbReference type="InterPro" id="IPR000620">
    <property type="entry name" value="EamA_dom"/>
</dbReference>
<dbReference type="PATRIC" id="fig|200450.4.peg.5058"/>
<evidence type="ECO:0000256" key="3">
    <source>
        <dbReference type="ARBA" id="ARBA00022692"/>
    </source>
</evidence>
<keyword evidence="5 6" id="KW-0472">Membrane</keyword>
<reference evidence="9 11" key="2">
    <citation type="submission" date="2016-10" db="EMBL/GenBank/DDBJ databases">
        <authorList>
            <person name="Varghese N."/>
            <person name="Submissions S."/>
        </authorList>
    </citation>
    <scope>NUCLEOTIDE SEQUENCE [LARGE SCALE GENOMIC DNA]</scope>
    <source>
        <strain evidence="9 11">BS3111</strain>
    </source>
</reference>
<keyword evidence="11" id="KW-1185">Reference proteome</keyword>
<dbReference type="RefSeq" id="WP_057008709.1">
    <property type="nucleotide sequence ID" value="NZ_JYLK01000009.1"/>
</dbReference>
<reference evidence="8 10" key="1">
    <citation type="submission" date="2015-02" db="EMBL/GenBank/DDBJ databases">
        <title>Two Pseudomonas sp. nov. isolated from raw milk.</title>
        <authorList>
            <person name="Wenning M."/>
            <person name="von Neubeck M."/>
            <person name="Huptas C."/>
            <person name="Scherer S."/>
        </authorList>
    </citation>
    <scope>NUCLEOTIDE SEQUENCE [LARGE SCALE GENOMIC DNA]</scope>
    <source>
        <strain evidence="8 10">DSM 14937</strain>
    </source>
</reference>
<dbReference type="InterPro" id="IPR037185">
    <property type="entry name" value="EmrE-like"/>
</dbReference>
<evidence type="ECO:0000256" key="1">
    <source>
        <dbReference type="ARBA" id="ARBA00004651"/>
    </source>
</evidence>
<feature type="transmembrane region" description="Helical" evidence="6">
    <location>
        <begin position="280"/>
        <end position="299"/>
    </location>
</feature>
<gene>
    <name evidence="9" type="ORF">SAMN04490205_0520</name>
    <name evidence="8" type="ORF">TU79_15080</name>
</gene>
<feature type="transmembrane region" description="Helical" evidence="6">
    <location>
        <begin position="257"/>
        <end position="274"/>
    </location>
</feature>
<evidence type="ECO:0000256" key="2">
    <source>
        <dbReference type="ARBA" id="ARBA00022475"/>
    </source>
</evidence>
<feature type="transmembrane region" description="Helical" evidence="6">
    <location>
        <begin position="189"/>
        <end position="212"/>
    </location>
</feature>
<feature type="transmembrane region" description="Helical" evidence="6">
    <location>
        <begin position="12"/>
        <end position="30"/>
    </location>
</feature>
<accession>A0A0R2ZEQ7</accession>
<evidence type="ECO:0000313" key="9">
    <source>
        <dbReference type="EMBL" id="SDR81346.1"/>
    </source>
</evidence>
<feature type="transmembrane region" description="Helical" evidence="6">
    <location>
        <begin position="100"/>
        <end position="118"/>
    </location>
</feature>
<feature type="domain" description="EamA" evidence="7">
    <location>
        <begin position="157"/>
        <end position="295"/>
    </location>
</feature>
<evidence type="ECO:0000313" key="8">
    <source>
        <dbReference type="EMBL" id="KRP59509.1"/>
    </source>
</evidence>
<evidence type="ECO:0000256" key="6">
    <source>
        <dbReference type="SAM" id="Phobius"/>
    </source>
</evidence>
<dbReference type="GO" id="GO:0005886">
    <property type="term" value="C:plasma membrane"/>
    <property type="evidence" value="ECO:0007669"/>
    <property type="project" value="UniProtKB-SubCell"/>
</dbReference>
<feature type="transmembrane region" description="Helical" evidence="6">
    <location>
        <begin position="36"/>
        <end position="63"/>
    </location>
</feature>
<evidence type="ECO:0000259" key="7">
    <source>
        <dbReference type="Pfam" id="PF00892"/>
    </source>
</evidence>
<comment type="subcellular location">
    <subcellularLocation>
        <location evidence="1">Cell membrane</location>
        <topology evidence="1">Multi-pass membrane protein</topology>
    </subcellularLocation>
</comment>